<evidence type="ECO:0000256" key="2">
    <source>
        <dbReference type="SAM" id="SignalP"/>
    </source>
</evidence>
<keyword evidence="2" id="KW-0732">Signal</keyword>
<keyword evidence="4" id="KW-1185">Reference proteome</keyword>
<feature type="chain" id="PRO_5045871340" evidence="2">
    <location>
        <begin position="30"/>
        <end position="481"/>
    </location>
</feature>
<organism evidence="3 4">
    <name type="scientific">Volvox africanus</name>
    <dbReference type="NCBI Taxonomy" id="51714"/>
    <lineage>
        <taxon>Eukaryota</taxon>
        <taxon>Viridiplantae</taxon>
        <taxon>Chlorophyta</taxon>
        <taxon>core chlorophytes</taxon>
        <taxon>Chlorophyceae</taxon>
        <taxon>CS clade</taxon>
        <taxon>Chlamydomonadales</taxon>
        <taxon>Volvocaceae</taxon>
        <taxon>Volvox</taxon>
    </lineage>
</organism>
<reference evidence="3 4" key="1">
    <citation type="journal article" date="2023" name="IScience">
        <title>Expanded male sex-determining region conserved during the evolution of homothallism in the green alga Volvox.</title>
        <authorList>
            <person name="Yamamoto K."/>
            <person name="Matsuzaki R."/>
            <person name="Mahakham W."/>
            <person name="Heman W."/>
            <person name="Sekimoto H."/>
            <person name="Kawachi M."/>
            <person name="Minakuchi Y."/>
            <person name="Toyoda A."/>
            <person name="Nozaki H."/>
        </authorList>
    </citation>
    <scope>NUCLEOTIDE SEQUENCE [LARGE SCALE GENOMIC DNA]</scope>
    <source>
        <strain evidence="3 4">NIES-4468</strain>
    </source>
</reference>
<dbReference type="EMBL" id="BSDZ01000021">
    <property type="protein sequence ID" value="GLI64916.1"/>
    <property type="molecule type" value="Genomic_DNA"/>
</dbReference>
<protein>
    <submittedName>
        <fullName evidence="3">Uncharacterized protein</fullName>
    </submittedName>
</protein>
<gene>
    <name evidence="3" type="ORF">VaNZ11_008310</name>
</gene>
<evidence type="ECO:0000313" key="3">
    <source>
        <dbReference type="EMBL" id="GLI64916.1"/>
    </source>
</evidence>
<dbReference type="Proteomes" id="UP001165090">
    <property type="component" value="Unassembled WGS sequence"/>
</dbReference>
<feature type="region of interest" description="Disordered" evidence="1">
    <location>
        <begin position="451"/>
        <end position="481"/>
    </location>
</feature>
<comment type="caution">
    <text evidence="3">The sequence shown here is derived from an EMBL/GenBank/DDBJ whole genome shotgun (WGS) entry which is preliminary data.</text>
</comment>
<evidence type="ECO:0000256" key="1">
    <source>
        <dbReference type="SAM" id="MobiDB-lite"/>
    </source>
</evidence>
<proteinExistence type="predicted"/>
<feature type="compositionally biased region" description="Pro residues" evidence="1">
    <location>
        <begin position="466"/>
        <end position="475"/>
    </location>
</feature>
<evidence type="ECO:0000313" key="4">
    <source>
        <dbReference type="Proteomes" id="UP001165090"/>
    </source>
</evidence>
<accession>A0ABQ5S5F3</accession>
<sequence>MVTPTSVTLTMCTALVILALSTAFQSALGQYYRGFGENMCPDIASDYMYRFRVAVTPRSNLACGILGSSNALGCFNVSRSTRGFASPIFSAPSIPGLSDQQPVLNVDTSTDKVYFIHPVDGRIYCYDVTRRTNATAPVWVSSFVCSAPTDPRNQHRQSFTANGVQLLARCNNSVVLLGEQGDLRKNFSGKSIQDYVAASDLAVPISVFGNFTRMTTWITNSSGAFLEVWHLDSSSKNPQRPAATLRLPAGVNITGVNTDSPWWTIVTDRANPVVHVLSSLTGIYQSSFDLKRLVDPNNTMRVSLLPTPVISNRVMYGVVHGVLPSPVLWSPDKHFWWMFAANYTDPKAPSPLWLTQQIATRGPISPQVPWVTAPAVFVADYQQNVTRSFDRTTGQSFFNVPANPYFSGITAFSLSKGTYKMSLPWASPDGYFLIFQADDWWYEQLPQDERIGESRGSMQTVRGIPYSPPPPPSSLPPLANK</sequence>
<feature type="signal peptide" evidence="2">
    <location>
        <begin position="1"/>
        <end position="29"/>
    </location>
</feature>
<name>A0ABQ5S5F3_9CHLO</name>